<gene>
    <name evidence="3" type="primary">GST4</name>
    <name evidence="3" type="ORF">HETIRDRAFT_449857</name>
</gene>
<dbReference type="SUPFAM" id="SSF52833">
    <property type="entry name" value="Thioredoxin-like"/>
    <property type="match status" value="1"/>
</dbReference>
<dbReference type="InterPro" id="IPR040079">
    <property type="entry name" value="Glutathione_S-Trfase"/>
</dbReference>
<dbReference type="SFLD" id="SFLDG01151">
    <property type="entry name" value="Main.2:_Nu-like"/>
    <property type="match status" value="1"/>
</dbReference>
<evidence type="ECO:0000313" key="3">
    <source>
        <dbReference type="EMBL" id="ETW84364.1"/>
    </source>
</evidence>
<comment type="similarity">
    <text evidence="1">Belongs to the GST superfamily.</text>
</comment>
<dbReference type="STRING" id="747525.W4KF69"/>
<accession>W4KF69</accession>
<dbReference type="HOGENOM" id="CLU_011226_14_0_1"/>
<sequence>MSSKNAITLYSLGTPNGHKVSTYLEELRAAYGLDYDVYKIDFGKTEQKEPWFIEINPNGRIPAIVDRSRGGPDGFSVFESAAILLYLAQHYDKEHRFWFKPEEQPDDYSEMLQWIFFAHGGVGPMQGQANHFVKFAPEDIPYGKKRYVDETKRLYNVLEIRLKDRDYLAGPGRGMVAIRHFVDISVDEWPNLKSWVERMAEKPAVKAGSQVPA</sequence>
<dbReference type="Proteomes" id="UP000030671">
    <property type="component" value="Unassembled WGS sequence"/>
</dbReference>
<organism evidence="3 4">
    <name type="scientific">Heterobasidion irregulare (strain TC 32-1)</name>
    <dbReference type="NCBI Taxonomy" id="747525"/>
    <lineage>
        <taxon>Eukaryota</taxon>
        <taxon>Fungi</taxon>
        <taxon>Dikarya</taxon>
        <taxon>Basidiomycota</taxon>
        <taxon>Agaricomycotina</taxon>
        <taxon>Agaricomycetes</taxon>
        <taxon>Russulales</taxon>
        <taxon>Bondarzewiaceae</taxon>
        <taxon>Heterobasidion</taxon>
        <taxon>Heterobasidion annosum species complex</taxon>
    </lineage>
</organism>
<dbReference type="EMBL" id="KI925456">
    <property type="protein sequence ID" value="ETW84364.1"/>
    <property type="molecule type" value="Genomic_DNA"/>
</dbReference>
<dbReference type="SFLD" id="SFLDS00019">
    <property type="entry name" value="Glutathione_Transferase_(cytos"/>
    <property type="match status" value="1"/>
</dbReference>
<dbReference type="AlphaFoldDB" id="W4KF69"/>
<protein>
    <submittedName>
        <fullName evidence="3">Glutathione S-transferase</fullName>
    </submittedName>
</protein>
<reference evidence="3 4" key="1">
    <citation type="journal article" date="2012" name="New Phytol.">
        <title>Insight into trade-off between wood decay and parasitism from the genome of a fungal forest pathogen.</title>
        <authorList>
            <person name="Olson A."/>
            <person name="Aerts A."/>
            <person name="Asiegbu F."/>
            <person name="Belbahri L."/>
            <person name="Bouzid O."/>
            <person name="Broberg A."/>
            <person name="Canback B."/>
            <person name="Coutinho P.M."/>
            <person name="Cullen D."/>
            <person name="Dalman K."/>
            <person name="Deflorio G."/>
            <person name="van Diepen L.T."/>
            <person name="Dunand C."/>
            <person name="Duplessis S."/>
            <person name="Durling M."/>
            <person name="Gonthier P."/>
            <person name="Grimwood J."/>
            <person name="Fossdal C.G."/>
            <person name="Hansson D."/>
            <person name="Henrissat B."/>
            <person name="Hietala A."/>
            <person name="Himmelstrand K."/>
            <person name="Hoffmeister D."/>
            <person name="Hogberg N."/>
            <person name="James T.Y."/>
            <person name="Karlsson M."/>
            <person name="Kohler A."/>
            <person name="Kues U."/>
            <person name="Lee Y.H."/>
            <person name="Lin Y.C."/>
            <person name="Lind M."/>
            <person name="Lindquist E."/>
            <person name="Lombard V."/>
            <person name="Lucas S."/>
            <person name="Lunden K."/>
            <person name="Morin E."/>
            <person name="Murat C."/>
            <person name="Park J."/>
            <person name="Raffaello T."/>
            <person name="Rouze P."/>
            <person name="Salamov A."/>
            <person name="Schmutz J."/>
            <person name="Solheim H."/>
            <person name="Stahlberg J."/>
            <person name="Velez H."/>
            <person name="de Vries R.P."/>
            <person name="Wiebenga A."/>
            <person name="Woodward S."/>
            <person name="Yakovlev I."/>
            <person name="Garbelotto M."/>
            <person name="Martin F."/>
            <person name="Grigoriev I.V."/>
            <person name="Stenlid J."/>
        </authorList>
    </citation>
    <scope>NUCLEOTIDE SEQUENCE [LARGE SCALE GENOMIC DNA]</scope>
    <source>
        <strain evidence="3 4">TC 32-1</strain>
    </source>
</reference>
<dbReference type="KEGG" id="hir:HETIRDRAFT_449857"/>
<dbReference type="Gene3D" id="3.40.30.10">
    <property type="entry name" value="Glutaredoxin"/>
    <property type="match status" value="1"/>
</dbReference>
<feature type="domain" description="GST N-terminal" evidence="2">
    <location>
        <begin position="8"/>
        <end position="95"/>
    </location>
</feature>
<dbReference type="PROSITE" id="PS50404">
    <property type="entry name" value="GST_NTER"/>
    <property type="match status" value="1"/>
</dbReference>
<dbReference type="eggNOG" id="KOG0867">
    <property type="taxonomic scope" value="Eukaryota"/>
</dbReference>
<dbReference type="GO" id="GO:0016740">
    <property type="term" value="F:transferase activity"/>
    <property type="evidence" value="ECO:0007669"/>
    <property type="project" value="UniProtKB-KW"/>
</dbReference>
<dbReference type="GeneID" id="20675988"/>
<dbReference type="InterPro" id="IPR036282">
    <property type="entry name" value="Glutathione-S-Trfase_C_sf"/>
</dbReference>
<dbReference type="SFLD" id="SFLDG00358">
    <property type="entry name" value="Main_(cytGST)"/>
    <property type="match status" value="1"/>
</dbReference>
<evidence type="ECO:0000259" key="2">
    <source>
        <dbReference type="PROSITE" id="PS50404"/>
    </source>
</evidence>
<keyword evidence="4" id="KW-1185">Reference proteome</keyword>
<name>W4KF69_HETIT</name>
<dbReference type="InterPro" id="IPR036249">
    <property type="entry name" value="Thioredoxin-like_sf"/>
</dbReference>
<dbReference type="PANTHER" id="PTHR44051">
    <property type="entry name" value="GLUTATHIONE S-TRANSFERASE-RELATED"/>
    <property type="match status" value="1"/>
</dbReference>
<dbReference type="FunCoup" id="W4KF69">
    <property type="interactions" value="123"/>
</dbReference>
<dbReference type="SUPFAM" id="SSF47616">
    <property type="entry name" value="GST C-terminal domain-like"/>
    <property type="match status" value="1"/>
</dbReference>
<dbReference type="Pfam" id="PF02798">
    <property type="entry name" value="GST_N"/>
    <property type="match status" value="1"/>
</dbReference>
<dbReference type="CDD" id="cd03048">
    <property type="entry name" value="GST_N_Ure2p_like"/>
    <property type="match status" value="1"/>
</dbReference>
<dbReference type="InterPro" id="IPR004045">
    <property type="entry name" value="Glutathione_S-Trfase_N"/>
</dbReference>
<dbReference type="Gene3D" id="1.20.1050.10">
    <property type="match status" value="1"/>
</dbReference>
<proteinExistence type="inferred from homology"/>
<dbReference type="PANTHER" id="PTHR44051:SF8">
    <property type="entry name" value="GLUTATHIONE S-TRANSFERASE GSTA"/>
    <property type="match status" value="1"/>
</dbReference>
<dbReference type="OrthoDB" id="422574at2759"/>
<evidence type="ECO:0000256" key="1">
    <source>
        <dbReference type="ARBA" id="ARBA00007409"/>
    </source>
</evidence>
<evidence type="ECO:0000313" key="4">
    <source>
        <dbReference type="Proteomes" id="UP000030671"/>
    </source>
</evidence>
<dbReference type="InParanoid" id="W4KF69"/>
<dbReference type="RefSeq" id="XP_009544042.1">
    <property type="nucleotide sequence ID" value="XM_009545747.1"/>
</dbReference>
<keyword evidence="3" id="KW-0808">Transferase</keyword>